<protein>
    <recommendedName>
        <fullName evidence="3">GOLD domain-containing protein</fullName>
    </recommendedName>
</protein>
<dbReference type="PROSITE" id="PS51257">
    <property type="entry name" value="PROKAR_LIPOPROTEIN"/>
    <property type="match status" value="1"/>
</dbReference>
<dbReference type="RefSeq" id="WP_002687285.1">
    <property type="nucleotide sequence ID" value="NZ_CM001794.1"/>
</dbReference>
<evidence type="ECO:0000313" key="2">
    <source>
        <dbReference type="EMBL" id="EMB33420.1"/>
    </source>
</evidence>
<comment type="caution">
    <text evidence="2">The sequence shown here is derived from an EMBL/GenBank/DDBJ whole genome shotgun (WGS) entry which is preliminary data.</text>
</comment>
<reference evidence="2" key="1">
    <citation type="submission" date="2012-01" db="EMBL/GenBank/DDBJ databases">
        <title>The Genome Sequence of Treponema denticola H1-T.</title>
        <authorList>
            <consortium name="The Broad Institute Genome Sequencing Platform"/>
            <person name="Earl A."/>
            <person name="Ward D."/>
            <person name="Feldgarden M."/>
            <person name="Gevers D."/>
            <person name="Blanton J.M."/>
            <person name="Fenno C.J."/>
            <person name="Baranova O.V."/>
            <person name="Mathney J."/>
            <person name="Dewhirst F.E."/>
            <person name="Izard J."/>
            <person name="Young S.K."/>
            <person name="Zeng Q."/>
            <person name="Gargeya S."/>
            <person name="Fitzgerald M."/>
            <person name="Haas B."/>
            <person name="Abouelleil A."/>
            <person name="Alvarado L."/>
            <person name="Arachchi H.M."/>
            <person name="Berlin A."/>
            <person name="Chapman S.B."/>
            <person name="Gearin G."/>
            <person name="Goldberg J."/>
            <person name="Griggs A."/>
            <person name="Gujja S."/>
            <person name="Hansen M."/>
            <person name="Heiman D."/>
            <person name="Howarth C."/>
            <person name="Larimer J."/>
            <person name="Lui A."/>
            <person name="MacDonald P.J.P."/>
            <person name="McCowen C."/>
            <person name="Montmayeur A."/>
            <person name="Murphy C."/>
            <person name="Neiman D."/>
            <person name="Pearson M."/>
            <person name="Priest M."/>
            <person name="Roberts A."/>
            <person name="Saif S."/>
            <person name="Shea T."/>
            <person name="Sisk P."/>
            <person name="Stolte C."/>
            <person name="Sykes S."/>
            <person name="Wortman J."/>
            <person name="Nusbaum C."/>
            <person name="Birren B."/>
        </authorList>
    </citation>
    <scope>NUCLEOTIDE SEQUENCE [LARGE SCALE GENOMIC DNA]</scope>
    <source>
        <strain evidence="2">H1-T</strain>
    </source>
</reference>
<accession>M2BW41</accession>
<dbReference type="EMBL" id="AGDW01000007">
    <property type="protein sequence ID" value="EMB33420.1"/>
    <property type="molecule type" value="Genomic_DNA"/>
</dbReference>
<dbReference type="AlphaFoldDB" id="M2BW41"/>
<organism evidence="2">
    <name type="scientific">Treponema denticola H1-T</name>
    <dbReference type="NCBI Taxonomy" id="999431"/>
    <lineage>
        <taxon>Bacteria</taxon>
        <taxon>Pseudomonadati</taxon>
        <taxon>Spirochaetota</taxon>
        <taxon>Spirochaetia</taxon>
        <taxon>Spirochaetales</taxon>
        <taxon>Treponemataceae</taxon>
        <taxon>Treponema</taxon>
    </lineage>
</organism>
<dbReference type="Proteomes" id="UP000011708">
    <property type="component" value="Chromosome"/>
</dbReference>
<proteinExistence type="predicted"/>
<evidence type="ECO:0000256" key="1">
    <source>
        <dbReference type="SAM" id="SignalP"/>
    </source>
</evidence>
<sequence length="951" mass="108988">MYKKILTFLLLSTLILLFFSACPTGLSQNKTPEQNSGGNDVTIKPAEKGVIKGSLKYAGALLIAGVELYKEEGEYWKNIEFTISKVTDGSFKFENLEKGKYLIKFTGTLSTPASLGPFIQWYNGKSSFDANIINITDEKGADLGLITILKKSVLSVQMPKRALSPTNPKDVKYTVSILNDKKELLAKQSFNIGKKSSMNPTMEYLTDQGSYYVKFSYEGINENTTEYYDLWLKEESGHTPENPDYTVTIKEEEACKINLEGIKRIQPYHPKGDIKGTLQQHDGSPMKAISAEYKDIRLTDVFLGEKRILEYKTYVSNQSTGTAILSCYYKNDETAVFSKDEASIITYEGEGSETITYTFKYPEAKTVNFTMKHKADNSNFTTPWKFEDVGKNYRSRVKMADSQGQILYTIRTFEHEQAVKFKAFMPIGHKFAFKYFEGYRPEKPGNIYPNEFWIGKQIGDSFDAACIMTIESSENDYDLWYPDVKIKYAPPPYGGSYNVFFLKNKEDRKPVRIFNGRIVLAREYFVNIKHEPDKHATVAATSPELWMSERDTFSLNKADGQKIRFNMGEETITIAYPDTAQSVLNLKVNDIYGDYSGHIGTVELYKDQKETPFLSLSSNKDFSFHYLPQGSYYIKLKDTDYIKLKDINPYWYDKKLNKGDAKPIELNGTNSENLTVNRPYAELSIKNAGLMIRGSTHDNDFWIARLFKEDTDFNSSDFRYDHGIAFGAKIETNQYTPVNELYLAKDSNFLPFDPQKHGRIFPGKYYLGFYVGQRFKNKAKPFKWLKMNGTVASLTDNFEEASLIDFAVDEKKELSPTDLFPQEKRDRYFKITIKGEGTTIIPNINSKKLRFYVPSKQNPDNDFFVESKETLNPNGTAKEKVHHPAFVISDKWLLAIEHSGKMYYFKGTQQAIVNYFTGELTTERSEAYEFKPNDPSISDYEVTITNWKILK</sequence>
<dbReference type="PATRIC" id="fig|999431.4.peg.437"/>
<gene>
    <name evidence="2" type="ORF">HMPREF9725_00421</name>
</gene>
<keyword evidence="1" id="KW-0732">Signal</keyword>
<dbReference type="HOGENOM" id="CLU_309704_0_0_12"/>
<evidence type="ECO:0008006" key="3">
    <source>
        <dbReference type="Google" id="ProtNLM"/>
    </source>
</evidence>
<name>M2BW41_TREDN</name>
<feature type="signal peptide" evidence="1">
    <location>
        <begin position="1"/>
        <end position="21"/>
    </location>
</feature>
<feature type="chain" id="PRO_5004021491" description="GOLD domain-containing protein" evidence="1">
    <location>
        <begin position="22"/>
        <end position="951"/>
    </location>
</feature>